<keyword evidence="1 3" id="KW-0479">Metal-binding</keyword>
<dbReference type="InterPro" id="IPR013083">
    <property type="entry name" value="Znf_RING/FYVE/PHD"/>
</dbReference>
<dbReference type="SUPFAM" id="SSF101898">
    <property type="entry name" value="NHL repeat"/>
    <property type="match status" value="1"/>
</dbReference>
<evidence type="ECO:0000256" key="4">
    <source>
        <dbReference type="SAM" id="Coils"/>
    </source>
</evidence>
<dbReference type="OMA" id="NITRWES"/>
<feature type="region of interest" description="Disordered" evidence="5">
    <location>
        <begin position="1"/>
        <end position="21"/>
    </location>
</feature>
<dbReference type="InterPro" id="IPR047153">
    <property type="entry name" value="TRIM45/56/19-like"/>
</dbReference>
<evidence type="ECO:0000313" key="8">
    <source>
        <dbReference type="Proteomes" id="UP000005408"/>
    </source>
</evidence>
<dbReference type="Gene3D" id="3.30.160.60">
    <property type="entry name" value="Classic Zinc Finger"/>
    <property type="match status" value="1"/>
</dbReference>
<dbReference type="GO" id="GO:0008270">
    <property type="term" value="F:zinc ion binding"/>
    <property type="evidence" value="ECO:0007669"/>
    <property type="project" value="UniProtKB-KW"/>
</dbReference>
<dbReference type="Gene3D" id="3.30.40.10">
    <property type="entry name" value="Zinc/RING finger domain, C3HC4 (zinc finger)"/>
    <property type="match status" value="1"/>
</dbReference>
<evidence type="ECO:0000256" key="2">
    <source>
        <dbReference type="ARBA" id="ARBA00022833"/>
    </source>
</evidence>
<dbReference type="Proteomes" id="UP000005408">
    <property type="component" value="Unassembled WGS sequence"/>
</dbReference>
<evidence type="ECO:0000313" key="7">
    <source>
        <dbReference type="EnsemblMetazoa" id="G28228.2:cds"/>
    </source>
</evidence>
<accession>A0A8W8LH91</accession>
<dbReference type="AlphaFoldDB" id="A0A8W8LH91"/>
<keyword evidence="4" id="KW-0175">Coiled coil</keyword>
<feature type="compositionally biased region" description="Polar residues" evidence="5">
    <location>
        <begin position="1"/>
        <end position="15"/>
    </location>
</feature>
<evidence type="ECO:0000256" key="5">
    <source>
        <dbReference type="SAM" id="MobiDB-lite"/>
    </source>
</evidence>
<evidence type="ECO:0000259" key="6">
    <source>
        <dbReference type="PROSITE" id="PS50089"/>
    </source>
</evidence>
<organism evidence="7 8">
    <name type="scientific">Magallana gigas</name>
    <name type="common">Pacific oyster</name>
    <name type="synonym">Crassostrea gigas</name>
    <dbReference type="NCBI Taxonomy" id="29159"/>
    <lineage>
        <taxon>Eukaryota</taxon>
        <taxon>Metazoa</taxon>
        <taxon>Spiralia</taxon>
        <taxon>Lophotrochozoa</taxon>
        <taxon>Mollusca</taxon>
        <taxon>Bivalvia</taxon>
        <taxon>Autobranchia</taxon>
        <taxon>Pteriomorphia</taxon>
        <taxon>Ostreida</taxon>
        <taxon>Ostreoidea</taxon>
        <taxon>Ostreidae</taxon>
        <taxon>Magallana</taxon>
    </lineage>
</organism>
<evidence type="ECO:0000256" key="1">
    <source>
        <dbReference type="ARBA" id="ARBA00022771"/>
    </source>
</evidence>
<dbReference type="PANTHER" id="PTHR25462">
    <property type="entry name" value="BONUS, ISOFORM C-RELATED"/>
    <property type="match status" value="1"/>
</dbReference>
<proteinExistence type="predicted"/>
<evidence type="ECO:0000256" key="3">
    <source>
        <dbReference type="PROSITE-ProRule" id="PRU00175"/>
    </source>
</evidence>
<reference evidence="7" key="1">
    <citation type="submission" date="2022-08" db="UniProtKB">
        <authorList>
            <consortium name="EnsemblMetazoa"/>
        </authorList>
    </citation>
    <scope>IDENTIFICATION</scope>
    <source>
        <strain evidence="7">05x7-T-G4-1.051#20</strain>
    </source>
</reference>
<keyword evidence="1 3" id="KW-0863">Zinc-finger</keyword>
<dbReference type="InterPro" id="IPR011042">
    <property type="entry name" value="6-blade_b-propeller_TolB-like"/>
</dbReference>
<dbReference type="Gene3D" id="2.120.10.30">
    <property type="entry name" value="TolB, C-terminal domain"/>
    <property type="match status" value="1"/>
</dbReference>
<dbReference type="SUPFAM" id="SSF57850">
    <property type="entry name" value="RING/U-box"/>
    <property type="match status" value="1"/>
</dbReference>
<name>A0A8W8LH91_MAGGI</name>
<sequence>MLQIQNQVFKGSSESKNSEGQRERISKLLSCAICKEKSYNPLTLHCLHSLCKECFEGNVREQLPDVCDLNSDVLLFCPLCDYQSSCDISSYLQRNIGAYLAAPQAIKALLDIELGLDSPICLSCKNKGKTTSSLFWCFDCVNHFCEECFDFHSTLPVLDKHKTYSLAELKKDPDVVTKAREICAEHGLRFTKFCSERECVCCDGCLSSDHIDVCKGEHKKIQEEIISKLINPKVTELQESLRNMIQNLDSKEKELADVENKTEEFFKEEQMKADEKSNNLRKRLLESSDSILVESYKVPFYKLQEMESTNAVWKQQKSVLENAIYLLSALKGGSDLRYFLELKKIKQVLKQAGTILDDCEKGGKTTFSVLFEKSLDTFADLDSFGKITEIQYMSNEENSAFGSIDDSFDKLQSRDSKGNLPSMQAEKSFFFGEHLFRLSKSIDLENGKSHVTGCDWMSENEIVIVDQKVKGSPDFCVYNTENGKLKSRIPLDQKPYDISVLPNNQCAITFPKEEEVRVYSLIDYSVQRELDVDIKCYGVCHCFHPQGGITMVAGEDNIIFYDKNFSETKCLTVDGEDIRYICAYNNNLIFYSDIKTNTVYSVIGNGDNRFEYTDDDSIKGAAGLIIDESKNVYVCEKGEDCIHVLNKSGDFIRKIEVGQNPTSISLSRSKTKICIIRGGRHTLNVAEIYTL</sequence>
<dbReference type="PROSITE" id="PS50089">
    <property type="entry name" value="ZF_RING_2"/>
    <property type="match status" value="1"/>
</dbReference>
<protein>
    <recommendedName>
        <fullName evidence="6">RING-type domain-containing protein</fullName>
    </recommendedName>
</protein>
<dbReference type="EnsemblMetazoa" id="G28228.2">
    <property type="protein sequence ID" value="G28228.2:cds"/>
    <property type="gene ID" value="G28228"/>
</dbReference>
<dbReference type="SMART" id="SM00184">
    <property type="entry name" value="RING"/>
    <property type="match status" value="1"/>
</dbReference>
<dbReference type="OrthoDB" id="6148908at2759"/>
<feature type="domain" description="RING-type" evidence="6">
    <location>
        <begin position="31"/>
        <end position="81"/>
    </location>
</feature>
<feature type="coiled-coil region" evidence="4">
    <location>
        <begin position="234"/>
        <end position="268"/>
    </location>
</feature>
<keyword evidence="2" id="KW-0862">Zinc</keyword>
<dbReference type="InterPro" id="IPR001841">
    <property type="entry name" value="Znf_RING"/>
</dbReference>
<keyword evidence="8" id="KW-1185">Reference proteome</keyword>
<dbReference type="PANTHER" id="PTHR25462:SF296">
    <property type="entry name" value="MEIOTIC P26, ISOFORM F"/>
    <property type="match status" value="1"/>
</dbReference>